<keyword evidence="9" id="KW-0460">Magnesium</keyword>
<evidence type="ECO:0000259" key="15">
    <source>
        <dbReference type="PROSITE" id="PS50016"/>
    </source>
</evidence>
<keyword evidence="7" id="KW-0862">Zinc</keyword>
<dbReference type="InterPro" id="IPR015163">
    <property type="entry name" value="Cdc6_C"/>
</dbReference>
<evidence type="ECO:0000256" key="13">
    <source>
        <dbReference type="RuleBase" id="RU365058"/>
    </source>
</evidence>
<dbReference type="InterPro" id="IPR041083">
    <property type="entry name" value="AAA_lid_10"/>
</dbReference>
<dbReference type="InterPro" id="IPR003959">
    <property type="entry name" value="ATPase_AAA_core"/>
</dbReference>
<keyword evidence="3 13" id="KW-0235">DNA replication</keyword>
<dbReference type="Gene3D" id="1.10.8.60">
    <property type="match status" value="1"/>
</dbReference>
<evidence type="ECO:0000256" key="10">
    <source>
        <dbReference type="ARBA" id="ARBA00023125"/>
    </source>
</evidence>
<dbReference type="PROSITE" id="PS50016">
    <property type="entry name" value="ZF_PHD_2"/>
    <property type="match status" value="1"/>
</dbReference>
<dbReference type="EMBL" id="JBJQOH010000006">
    <property type="protein sequence ID" value="KAL3682852.1"/>
    <property type="molecule type" value="Genomic_DNA"/>
</dbReference>
<dbReference type="PANTHER" id="PTHR10763:SF23">
    <property type="entry name" value="ORIGIN RECOGNITION COMPLEX SUBUNIT 1"/>
    <property type="match status" value="1"/>
</dbReference>
<dbReference type="SMART" id="SM00249">
    <property type="entry name" value="PHD"/>
    <property type="match status" value="1"/>
</dbReference>
<dbReference type="SMART" id="SM00382">
    <property type="entry name" value="AAA"/>
    <property type="match status" value="1"/>
</dbReference>
<dbReference type="InterPro" id="IPR019787">
    <property type="entry name" value="Znf_PHD-finger"/>
</dbReference>
<dbReference type="SMART" id="SM00439">
    <property type="entry name" value="BAH"/>
    <property type="match status" value="1"/>
</dbReference>
<feature type="compositionally biased region" description="Basic and acidic residues" evidence="14">
    <location>
        <begin position="339"/>
        <end position="352"/>
    </location>
</feature>
<dbReference type="FunFam" id="3.40.50.300:FF:000199">
    <property type="entry name" value="Origin recognition complex subunit 1"/>
    <property type="match status" value="1"/>
</dbReference>
<dbReference type="PROSITE" id="PS01359">
    <property type="entry name" value="ZF_PHD_1"/>
    <property type="match status" value="1"/>
</dbReference>
<dbReference type="Gene3D" id="3.40.50.300">
    <property type="entry name" value="P-loop containing nucleotide triphosphate hydrolases"/>
    <property type="match status" value="1"/>
</dbReference>
<feature type="domain" description="BAH" evidence="16">
    <location>
        <begin position="484"/>
        <end position="599"/>
    </location>
</feature>
<dbReference type="InterPro" id="IPR001965">
    <property type="entry name" value="Znf_PHD"/>
</dbReference>
<dbReference type="InterPro" id="IPR003593">
    <property type="entry name" value="AAA+_ATPase"/>
</dbReference>
<dbReference type="GO" id="GO:0005634">
    <property type="term" value="C:nucleus"/>
    <property type="evidence" value="ECO:0007669"/>
    <property type="project" value="UniProtKB-SubCell"/>
</dbReference>
<feature type="domain" description="PHD-type" evidence="15">
    <location>
        <begin position="428"/>
        <end position="477"/>
    </location>
</feature>
<evidence type="ECO:0000256" key="14">
    <source>
        <dbReference type="SAM" id="MobiDB-lite"/>
    </source>
</evidence>
<dbReference type="Pfam" id="PF00628">
    <property type="entry name" value="PHD"/>
    <property type="match status" value="1"/>
</dbReference>
<dbReference type="InterPro" id="IPR027417">
    <property type="entry name" value="P-loop_NTPase"/>
</dbReference>
<feature type="compositionally biased region" description="Polar residues" evidence="14">
    <location>
        <begin position="59"/>
        <end position="69"/>
    </location>
</feature>
<comment type="caution">
    <text evidence="17">The sequence shown here is derived from an EMBL/GenBank/DDBJ whole genome shotgun (WGS) entry which is preliminary data.</text>
</comment>
<evidence type="ECO:0000256" key="7">
    <source>
        <dbReference type="ARBA" id="ARBA00022833"/>
    </source>
</evidence>
<feature type="compositionally biased region" description="Acidic residues" evidence="14">
    <location>
        <begin position="608"/>
        <end position="626"/>
    </location>
</feature>
<evidence type="ECO:0000256" key="5">
    <source>
        <dbReference type="ARBA" id="ARBA00022741"/>
    </source>
</evidence>
<dbReference type="AlphaFoldDB" id="A0ABD3GXI5"/>
<dbReference type="InterPro" id="IPR011011">
    <property type="entry name" value="Znf_FYVE_PHD"/>
</dbReference>
<dbReference type="Proteomes" id="UP001633002">
    <property type="component" value="Unassembled WGS sequence"/>
</dbReference>
<reference evidence="17 18" key="1">
    <citation type="submission" date="2024-09" db="EMBL/GenBank/DDBJ databases">
        <title>Chromosome-scale assembly of Riccia sorocarpa.</title>
        <authorList>
            <person name="Paukszto L."/>
        </authorList>
    </citation>
    <scope>NUCLEOTIDE SEQUENCE [LARGE SCALE GENOMIC DNA]</scope>
    <source>
        <strain evidence="17">LP-2024</strain>
        <tissue evidence="17">Aerial parts of the thallus</tissue>
    </source>
</reference>
<dbReference type="GO" id="GO:0005524">
    <property type="term" value="F:ATP binding"/>
    <property type="evidence" value="ECO:0007669"/>
    <property type="project" value="UniProtKB-KW"/>
</dbReference>
<dbReference type="SMART" id="SM00384">
    <property type="entry name" value="AT_hook"/>
    <property type="match status" value="3"/>
</dbReference>
<sequence>MRRPSKKAAVLKSASQSNVRRSGRKKNEVFYKDNEDILTSTDEEAEDKRPATSKKRGSQRSADVVTSTPERAVAGRRGRPKKSIPDGSTPKKTVGTRGGRLTEADYEDNADAVARRDPRSVGSPNKVIPEGSPSVAATTPEGTISRRRGRPKKSDCVGNADGTASIDEGTVGSPKKAFTSTDGRILGSPRKLVAFTDEKIAGSPRKAFTSADDRTVGSPRRVTTGDERNVNSPKKALASIDGGSVGSPTKPKTVNESSADEIIRTPGTTAGTPRKAHLENGAQSGSARRQRGRPKKVPNDNIDVAAKTSDGVMGSRKRKSPDEIIAPVSSPNLRSRVSQKKDEGVRRNRDSPLEVSRNGSAKKRKVIGKRLFGQSTGRARGRKVNSSQKNSKRRYLNKVVLDDVEFRVGEDVYVTKEGVDCPESEKEVEECQICGKTGETTMIECDKCLGGFHLPCLDPPLEEVPEDDWVCPYCTSGSKPPLKLQSQQGKRRSAREMLLAGELWAARIEKIWSERVGKYLFQARWFLIPEETSSGRQKHTGSRELFRSNQSDINEIDSILRHCYVMSPDEYKHSAHEGDDVFYCEYEYNERWCRFKRIDYENYSLAEGSEDEVYDPSDEESEEELHTDERKSRTPKSASKTKGGGEKTPRAANKRLSFSGGIEEVGTKNLVQRPRKGPQSDFDKARAALTLSAVPPCMPCRDLERAEISAFLKDSVGAGEHCLGHCLYISGVPGTGKTATVREVIRDLESKVDAGDLPPFRFVEINGLRLPSPDHVYTVLYEAFTGQHLGWKKALECLDQRFSRSTSLKGADARPCVLLVDELDVLVNRNQSVLYNIFEWPSRPHSRLIVIGIANTMDLPERMLPRIASRMGLKRISFSPYSHKQLEEIIASRLEGVRIFDKQAAEFASRKVAAVSGDIRRALELCRRAVEVAEARVSEWKLASSAEGSKSLTDQVPEEAQPSTRIVTMTDVDTAISQLFEAPPIQMMQRASKVAKILLTAMVCEQRRSSMVETTLEKVAAVCGELCANNGEEIPDLDTLQGVGSKLGASRLLLCEPGSRHKTQKLQLNVPCDDVCFALKKDMGLSWLSKHL</sequence>
<comment type="similarity">
    <text evidence="2 13">Belongs to the ORC1 family.</text>
</comment>
<feature type="compositionally biased region" description="Basic and acidic residues" evidence="14">
    <location>
        <begin position="25"/>
        <end position="35"/>
    </location>
</feature>
<dbReference type="PANTHER" id="PTHR10763">
    <property type="entry name" value="CELL DIVISION CONTROL PROTEIN 6-RELATED"/>
    <property type="match status" value="1"/>
</dbReference>
<comment type="subunit">
    <text evidence="13">Component of the origin recognition complex (ORC) composed of at least ORC1, ORC2, ORC3, ORC4, ORC5 and ORC6. ORC is regulated in a cell-cycle and development dependent manner. It is sequentially assembled at the exit from anaphase of mitosis and disassembled as cells enter S phase. Binds unmodified and methylated histone H3.</text>
</comment>
<evidence type="ECO:0000256" key="6">
    <source>
        <dbReference type="ARBA" id="ARBA00022771"/>
    </source>
</evidence>
<evidence type="ECO:0000256" key="2">
    <source>
        <dbReference type="ARBA" id="ARBA00008398"/>
    </source>
</evidence>
<comment type="subcellular location">
    <subcellularLocation>
        <location evidence="1 13">Nucleus</location>
    </subcellularLocation>
</comment>
<dbReference type="GO" id="GO:0008270">
    <property type="term" value="F:zinc ion binding"/>
    <property type="evidence" value="ECO:0007669"/>
    <property type="project" value="UniProtKB-KW"/>
</dbReference>
<evidence type="ECO:0000313" key="18">
    <source>
        <dbReference type="Proteomes" id="UP001633002"/>
    </source>
</evidence>
<dbReference type="Pfam" id="PF01426">
    <property type="entry name" value="BAH"/>
    <property type="match status" value="1"/>
</dbReference>
<keyword evidence="6 12" id="KW-0863">Zinc-finger</keyword>
<evidence type="ECO:0000256" key="8">
    <source>
        <dbReference type="ARBA" id="ARBA00022840"/>
    </source>
</evidence>
<evidence type="ECO:0000256" key="3">
    <source>
        <dbReference type="ARBA" id="ARBA00022705"/>
    </source>
</evidence>
<evidence type="ECO:0000256" key="1">
    <source>
        <dbReference type="ARBA" id="ARBA00004123"/>
    </source>
</evidence>
<dbReference type="Gene3D" id="2.30.30.490">
    <property type="match status" value="1"/>
</dbReference>
<organism evidence="17 18">
    <name type="scientific">Riccia sorocarpa</name>
    <dbReference type="NCBI Taxonomy" id="122646"/>
    <lineage>
        <taxon>Eukaryota</taxon>
        <taxon>Viridiplantae</taxon>
        <taxon>Streptophyta</taxon>
        <taxon>Embryophyta</taxon>
        <taxon>Marchantiophyta</taxon>
        <taxon>Marchantiopsida</taxon>
        <taxon>Marchantiidae</taxon>
        <taxon>Marchantiales</taxon>
        <taxon>Ricciaceae</taxon>
        <taxon>Riccia</taxon>
    </lineage>
</organism>
<dbReference type="InterPro" id="IPR043151">
    <property type="entry name" value="BAH_sf"/>
</dbReference>
<comment type="function">
    <text evidence="13">Component of the origin recognition complex (ORC) that binds origins of replication. DNA-binding is ATP-dependent, however specific DNA sequences that define origins of replication have not been identified so far. ORC is required to assemble the pre-replication complex necessary to initiate DNA replication.</text>
</comment>
<dbReference type="InterPro" id="IPR050311">
    <property type="entry name" value="ORC1/CDC6"/>
</dbReference>
<dbReference type="CDD" id="cd00009">
    <property type="entry name" value="AAA"/>
    <property type="match status" value="1"/>
</dbReference>
<proteinExistence type="inferred from homology"/>
<dbReference type="PROSITE" id="PS51038">
    <property type="entry name" value="BAH"/>
    <property type="match status" value="1"/>
</dbReference>
<evidence type="ECO:0000256" key="11">
    <source>
        <dbReference type="ARBA" id="ARBA00023242"/>
    </source>
</evidence>
<keyword evidence="4" id="KW-0479">Metal-binding</keyword>
<dbReference type="InterPro" id="IPR017956">
    <property type="entry name" value="AT_hook_DNA-bd_motif"/>
</dbReference>
<dbReference type="GO" id="GO:0003677">
    <property type="term" value="F:DNA binding"/>
    <property type="evidence" value="ECO:0007669"/>
    <property type="project" value="UniProtKB-KW"/>
</dbReference>
<keyword evidence="8 13" id="KW-0067">ATP-binding</keyword>
<evidence type="ECO:0000256" key="4">
    <source>
        <dbReference type="ARBA" id="ARBA00022723"/>
    </source>
</evidence>
<evidence type="ECO:0000256" key="9">
    <source>
        <dbReference type="ARBA" id="ARBA00022842"/>
    </source>
</evidence>
<feature type="region of interest" description="Disordered" evidence="14">
    <location>
        <begin position="608"/>
        <end position="658"/>
    </location>
</feature>
<dbReference type="InterPro" id="IPR001025">
    <property type="entry name" value="BAH_dom"/>
</dbReference>
<keyword evidence="10 13" id="KW-0238">DNA-binding</keyword>
<evidence type="ECO:0000313" key="17">
    <source>
        <dbReference type="EMBL" id="KAL3682852.1"/>
    </source>
</evidence>
<feature type="compositionally biased region" description="Polar residues" evidence="14">
    <location>
        <begin position="246"/>
        <end position="257"/>
    </location>
</feature>
<dbReference type="SUPFAM" id="SSF57903">
    <property type="entry name" value="FYVE/PHD zinc finger"/>
    <property type="match status" value="1"/>
</dbReference>
<dbReference type="InterPro" id="IPR019786">
    <property type="entry name" value="Zinc_finger_PHD-type_CS"/>
</dbReference>
<dbReference type="GO" id="GO:0006260">
    <property type="term" value="P:DNA replication"/>
    <property type="evidence" value="ECO:0007669"/>
    <property type="project" value="UniProtKB-KW"/>
</dbReference>
<keyword evidence="5 13" id="KW-0547">Nucleotide-binding</keyword>
<dbReference type="Pfam" id="PF17872">
    <property type="entry name" value="AAA_lid_10"/>
    <property type="match status" value="1"/>
</dbReference>
<accession>A0ABD3GXI5</accession>
<evidence type="ECO:0000256" key="12">
    <source>
        <dbReference type="PROSITE-ProRule" id="PRU00146"/>
    </source>
</evidence>
<keyword evidence="18" id="KW-1185">Reference proteome</keyword>
<dbReference type="Pfam" id="PF09079">
    <property type="entry name" value="WHD_Cdc6"/>
    <property type="match status" value="1"/>
</dbReference>
<dbReference type="Pfam" id="PF00004">
    <property type="entry name" value="AAA"/>
    <property type="match status" value="1"/>
</dbReference>
<protein>
    <recommendedName>
        <fullName evidence="13">Origin recognition complex subunit 1</fullName>
    </recommendedName>
</protein>
<evidence type="ECO:0000259" key="16">
    <source>
        <dbReference type="PROSITE" id="PS51038"/>
    </source>
</evidence>
<feature type="region of interest" description="Disordered" evidence="14">
    <location>
        <begin position="1"/>
        <end position="392"/>
    </location>
</feature>
<dbReference type="SUPFAM" id="SSF52540">
    <property type="entry name" value="P-loop containing nucleoside triphosphate hydrolases"/>
    <property type="match status" value="1"/>
</dbReference>
<gene>
    <name evidence="17" type="ORF">R1sor_000874</name>
</gene>
<keyword evidence="11 13" id="KW-0539">Nucleus</keyword>
<dbReference type="Gene3D" id="2.30.30.1150">
    <property type="match status" value="1"/>
</dbReference>
<name>A0ABD3GXI5_9MARC</name>